<evidence type="ECO:0000256" key="2">
    <source>
        <dbReference type="ARBA" id="ARBA00005046"/>
    </source>
</evidence>
<keyword evidence="7" id="KW-0479">Metal-binding</keyword>
<dbReference type="InterPro" id="IPR038987">
    <property type="entry name" value="MoeA-like"/>
</dbReference>
<dbReference type="EMBL" id="RKHQ01000001">
    <property type="protein sequence ID" value="ROR96493.1"/>
    <property type="molecule type" value="Genomic_DNA"/>
</dbReference>
<dbReference type="PANTHER" id="PTHR10192:SF5">
    <property type="entry name" value="GEPHYRIN"/>
    <property type="match status" value="1"/>
</dbReference>
<evidence type="ECO:0000259" key="8">
    <source>
        <dbReference type="SMART" id="SM00852"/>
    </source>
</evidence>
<evidence type="ECO:0000256" key="6">
    <source>
        <dbReference type="ARBA" id="ARBA00047317"/>
    </source>
</evidence>
<dbReference type="SUPFAM" id="SSF63867">
    <property type="entry name" value="MoeA C-terminal domain-like"/>
    <property type="match status" value="1"/>
</dbReference>
<dbReference type="InterPro" id="IPR005110">
    <property type="entry name" value="MoeA_linker/N"/>
</dbReference>
<evidence type="ECO:0000256" key="7">
    <source>
        <dbReference type="RuleBase" id="RU365090"/>
    </source>
</evidence>
<keyword evidence="4 7" id="KW-0500">Molybdenum</keyword>
<dbReference type="SUPFAM" id="SSF63882">
    <property type="entry name" value="MoeA N-terminal region -like"/>
    <property type="match status" value="1"/>
</dbReference>
<comment type="caution">
    <text evidence="9">The sequence shown here is derived from an EMBL/GenBank/DDBJ whole genome shotgun (WGS) entry which is preliminary data.</text>
</comment>
<evidence type="ECO:0000256" key="3">
    <source>
        <dbReference type="ARBA" id="ARBA00010763"/>
    </source>
</evidence>
<dbReference type="Proteomes" id="UP000275356">
    <property type="component" value="Unassembled WGS sequence"/>
</dbReference>
<dbReference type="PANTHER" id="PTHR10192">
    <property type="entry name" value="MOLYBDOPTERIN BIOSYNTHESIS PROTEIN"/>
    <property type="match status" value="1"/>
</dbReference>
<dbReference type="InterPro" id="IPR036135">
    <property type="entry name" value="MoeA_linker/N_sf"/>
</dbReference>
<accession>A0A3N2D9U6</accession>
<dbReference type="GO" id="GO:0061599">
    <property type="term" value="F:molybdopterin molybdotransferase activity"/>
    <property type="evidence" value="ECO:0007669"/>
    <property type="project" value="UniProtKB-UniRule"/>
</dbReference>
<comment type="function">
    <text evidence="1 7">Catalyzes the insertion of molybdate into adenylated molybdopterin with the concomitant release of AMP.</text>
</comment>
<sequence>MSLVPVADHLAGILAGVRPLPELEVRLGAALGHRLARPVAASLAVPPWENSAMDGYAVRFADVAEAAPERPVTLRVVGDVPAGSPEDPPIGPGEAVRIMTGASLPTDADTVVQLEHTDRDDPAAPLASTVTVLRGPRAGMHVRRAGEDRRVGDPVAAAGTLVTGPVAAALASTGAGTAWVRRRPRVAVVATGSELVAPGERLGRGRIPDSNSLLLAGLVADAGAEVAAVEHASDAPGDLELVLARVVDGAAPDVVVLTGGVSQGAHDPVRRAFAGSDAVRFTRVAMQPGKPQAVGRLGADGPLLLGLPGNPVSVWVSFLVFARPLLLTLAGAPDDVVLPRPTLAVVETGWRTPGGRDQYLPARIAEAAGVADARDAGPALVGPAAALGSKSHLAASLAAANGYAIVPAADQGRHDDGRVHPGDVVAVVRLALELPHPAGAPRGGV</sequence>
<evidence type="ECO:0000313" key="9">
    <source>
        <dbReference type="EMBL" id="ROR96493.1"/>
    </source>
</evidence>
<dbReference type="GO" id="GO:0005829">
    <property type="term" value="C:cytosol"/>
    <property type="evidence" value="ECO:0007669"/>
    <property type="project" value="TreeGrafter"/>
</dbReference>
<feature type="domain" description="MoaB/Mog" evidence="8">
    <location>
        <begin position="187"/>
        <end position="328"/>
    </location>
</feature>
<dbReference type="GO" id="GO:0046872">
    <property type="term" value="F:metal ion binding"/>
    <property type="evidence" value="ECO:0007669"/>
    <property type="project" value="UniProtKB-UniRule"/>
</dbReference>
<keyword evidence="7" id="KW-0460">Magnesium</keyword>
<keyword evidence="5 7" id="KW-0501">Molybdenum cofactor biosynthesis</keyword>
<dbReference type="CDD" id="cd00887">
    <property type="entry name" value="MoeA"/>
    <property type="match status" value="1"/>
</dbReference>
<evidence type="ECO:0000256" key="1">
    <source>
        <dbReference type="ARBA" id="ARBA00002901"/>
    </source>
</evidence>
<dbReference type="SMART" id="SM00852">
    <property type="entry name" value="MoCF_biosynth"/>
    <property type="match status" value="1"/>
</dbReference>
<protein>
    <recommendedName>
        <fullName evidence="7">Molybdopterin molybdenumtransferase</fullName>
        <ecNumber evidence="7">2.10.1.1</ecNumber>
    </recommendedName>
</protein>
<dbReference type="OrthoDB" id="9804758at2"/>
<dbReference type="Pfam" id="PF00994">
    <property type="entry name" value="MoCF_biosynth"/>
    <property type="match status" value="1"/>
</dbReference>
<dbReference type="Pfam" id="PF03453">
    <property type="entry name" value="MoeA_N"/>
    <property type="match status" value="1"/>
</dbReference>
<dbReference type="EC" id="2.10.1.1" evidence="7"/>
<name>A0A3N2D9U6_9MICO</name>
<dbReference type="GO" id="GO:0006777">
    <property type="term" value="P:Mo-molybdopterin cofactor biosynthetic process"/>
    <property type="evidence" value="ECO:0007669"/>
    <property type="project" value="UniProtKB-UniRule"/>
</dbReference>
<comment type="pathway">
    <text evidence="2 7">Cofactor biosynthesis; molybdopterin biosynthesis.</text>
</comment>
<keyword evidence="10" id="KW-1185">Reference proteome</keyword>
<comment type="cofactor">
    <cofactor evidence="7">
        <name>Mg(2+)</name>
        <dbReference type="ChEBI" id="CHEBI:18420"/>
    </cofactor>
</comment>
<evidence type="ECO:0000313" key="10">
    <source>
        <dbReference type="Proteomes" id="UP000275356"/>
    </source>
</evidence>
<dbReference type="UniPathway" id="UPA00344"/>
<comment type="catalytic activity">
    <reaction evidence="6">
        <text>adenylyl-molybdopterin + molybdate = Mo-molybdopterin + AMP + H(+)</text>
        <dbReference type="Rhea" id="RHEA:35047"/>
        <dbReference type="ChEBI" id="CHEBI:15378"/>
        <dbReference type="ChEBI" id="CHEBI:36264"/>
        <dbReference type="ChEBI" id="CHEBI:62727"/>
        <dbReference type="ChEBI" id="CHEBI:71302"/>
        <dbReference type="ChEBI" id="CHEBI:456215"/>
        <dbReference type="EC" id="2.10.1.1"/>
    </reaction>
</comment>
<gene>
    <name evidence="9" type="ORF">EDD28_1078</name>
</gene>
<dbReference type="InterPro" id="IPR001453">
    <property type="entry name" value="MoaB/Mog_dom"/>
</dbReference>
<dbReference type="NCBIfam" id="NF045515">
    <property type="entry name" value="Glp_gephyrin"/>
    <property type="match status" value="1"/>
</dbReference>
<reference evidence="9 10" key="1">
    <citation type="submission" date="2018-11" db="EMBL/GenBank/DDBJ databases">
        <title>Sequencing the genomes of 1000 actinobacteria strains.</title>
        <authorList>
            <person name="Klenk H.-P."/>
        </authorList>
    </citation>
    <scope>NUCLEOTIDE SEQUENCE [LARGE SCALE GENOMIC DNA]</scope>
    <source>
        <strain evidence="9 10">DSM 13521</strain>
    </source>
</reference>
<comment type="similarity">
    <text evidence="3 7">Belongs to the MoeA family.</text>
</comment>
<dbReference type="InterPro" id="IPR036425">
    <property type="entry name" value="MoaB/Mog-like_dom_sf"/>
</dbReference>
<organism evidence="9 10">
    <name type="scientific">Salana multivorans</name>
    <dbReference type="NCBI Taxonomy" id="120377"/>
    <lineage>
        <taxon>Bacteria</taxon>
        <taxon>Bacillati</taxon>
        <taxon>Actinomycetota</taxon>
        <taxon>Actinomycetes</taxon>
        <taxon>Micrococcales</taxon>
        <taxon>Beutenbergiaceae</taxon>
        <taxon>Salana</taxon>
    </lineage>
</organism>
<evidence type="ECO:0000256" key="4">
    <source>
        <dbReference type="ARBA" id="ARBA00022505"/>
    </source>
</evidence>
<keyword evidence="7 9" id="KW-0808">Transferase</keyword>
<evidence type="ECO:0000256" key="5">
    <source>
        <dbReference type="ARBA" id="ARBA00023150"/>
    </source>
</evidence>
<dbReference type="Gene3D" id="2.170.190.11">
    <property type="entry name" value="Molybdopterin biosynthesis moea protein, domain 3"/>
    <property type="match status" value="1"/>
</dbReference>
<dbReference type="Gene3D" id="3.90.105.10">
    <property type="entry name" value="Molybdopterin biosynthesis moea protein, domain 2"/>
    <property type="match status" value="1"/>
</dbReference>
<dbReference type="SUPFAM" id="SSF53218">
    <property type="entry name" value="Molybdenum cofactor biosynthesis proteins"/>
    <property type="match status" value="1"/>
</dbReference>
<dbReference type="FunFam" id="2.170.190.11:FF:000001">
    <property type="entry name" value="Molybdopterin molybdenumtransferase"/>
    <property type="match status" value="1"/>
</dbReference>
<dbReference type="Gene3D" id="3.40.980.10">
    <property type="entry name" value="MoaB/Mog-like domain"/>
    <property type="match status" value="1"/>
</dbReference>
<dbReference type="Gene3D" id="2.40.340.10">
    <property type="entry name" value="MoeA, C-terminal, domain IV"/>
    <property type="match status" value="1"/>
</dbReference>
<dbReference type="RefSeq" id="WP_123738665.1">
    <property type="nucleotide sequence ID" value="NZ_RKHQ01000001.1"/>
</dbReference>
<proteinExistence type="inferred from homology"/>
<dbReference type="AlphaFoldDB" id="A0A3N2D9U6"/>
<dbReference type="InterPro" id="IPR036688">
    <property type="entry name" value="MoeA_C_domain_IV_sf"/>
</dbReference>